<evidence type="ECO:0000259" key="4">
    <source>
        <dbReference type="Pfam" id="PF01420"/>
    </source>
</evidence>
<evidence type="ECO:0000256" key="1">
    <source>
        <dbReference type="ARBA" id="ARBA00010923"/>
    </source>
</evidence>
<feature type="domain" description="Type I restriction modification DNA specificity" evidence="4">
    <location>
        <begin position="27"/>
        <end position="147"/>
    </location>
</feature>
<dbReference type="GO" id="GO:0009307">
    <property type="term" value="P:DNA restriction-modification system"/>
    <property type="evidence" value="ECO:0007669"/>
    <property type="project" value="UniProtKB-KW"/>
</dbReference>
<dbReference type="InterPro" id="IPR000055">
    <property type="entry name" value="Restrct_endonuc_typeI_TRD"/>
</dbReference>
<evidence type="ECO:0000256" key="2">
    <source>
        <dbReference type="ARBA" id="ARBA00022747"/>
    </source>
</evidence>
<evidence type="ECO:0000256" key="3">
    <source>
        <dbReference type="ARBA" id="ARBA00023125"/>
    </source>
</evidence>
<sequence length="190" mass="22329">MKLIPQKKFFNYFEYLMKKSEDFILFKDLFNIRAGNYLYSNAYQEGITPYITASNKNNGINSRIDLKPEFSKNSITTEKINCTVFYQAENYCASSDINIFNPKFKFNYKIGLFIATVINFNENFRWNYGRQCRVGDSNKIKIKLPIKGNELGPVINIDKLYHREGYIPDFEFMENYIDSLPYGDLLAEIL</sequence>
<dbReference type="AlphaFoldDB" id="A0A380WVZ1"/>
<evidence type="ECO:0000313" key="6">
    <source>
        <dbReference type="Proteomes" id="UP000255124"/>
    </source>
</evidence>
<dbReference type="Gene3D" id="3.90.220.20">
    <property type="entry name" value="DNA methylase specificity domains"/>
    <property type="match status" value="1"/>
</dbReference>
<proteinExistence type="inferred from homology"/>
<keyword evidence="2" id="KW-0680">Restriction system</keyword>
<accession>A0A380WVZ1</accession>
<dbReference type="EMBL" id="UFTA01000002">
    <property type="protein sequence ID" value="SUU92983.1"/>
    <property type="molecule type" value="Genomic_DNA"/>
</dbReference>
<gene>
    <name evidence="5" type="ORF">NCTC9810_01332</name>
</gene>
<dbReference type="Proteomes" id="UP000255124">
    <property type="component" value="Unassembled WGS sequence"/>
</dbReference>
<dbReference type="InterPro" id="IPR044946">
    <property type="entry name" value="Restrct_endonuc_typeI_TRD_sf"/>
</dbReference>
<protein>
    <submittedName>
        <fullName evidence="5">Type I restriction modification DNA specificity domain</fullName>
    </submittedName>
</protein>
<organism evidence="5 6">
    <name type="scientific">Anaerococcus octavius</name>
    <dbReference type="NCBI Taxonomy" id="54007"/>
    <lineage>
        <taxon>Bacteria</taxon>
        <taxon>Bacillati</taxon>
        <taxon>Bacillota</taxon>
        <taxon>Tissierellia</taxon>
        <taxon>Tissierellales</taxon>
        <taxon>Peptoniphilaceae</taxon>
        <taxon>Anaerococcus</taxon>
    </lineage>
</organism>
<comment type="similarity">
    <text evidence="1">Belongs to the type-I restriction system S methylase family.</text>
</comment>
<dbReference type="SUPFAM" id="SSF116734">
    <property type="entry name" value="DNA methylase specificity domain"/>
    <property type="match status" value="1"/>
</dbReference>
<dbReference type="Pfam" id="PF01420">
    <property type="entry name" value="Methylase_S"/>
    <property type="match status" value="1"/>
</dbReference>
<name>A0A380WVZ1_9FIRM</name>
<reference evidence="5 6" key="1">
    <citation type="submission" date="2018-06" db="EMBL/GenBank/DDBJ databases">
        <authorList>
            <consortium name="Pathogen Informatics"/>
            <person name="Doyle S."/>
        </authorList>
    </citation>
    <scope>NUCLEOTIDE SEQUENCE [LARGE SCALE GENOMIC DNA]</scope>
    <source>
        <strain evidence="5 6">NCTC9810</strain>
    </source>
</reference>
<keyword evidence="3" id="KW-0238">DNA-binding</keyword>
<evidence type="ECO:0000313" key="5">
    <source>
        <dbReference type="EMBL" id="SUU92983.1"/>
    </source>
</evidence>
<dbReference type="GO" id="GO:0003677">
    <property type="term" value="F:DNA binding"/>
    <property type="evidence" value="ECO:0007669"/>
    <property type="project" value="UniProtKB-KW"/>
</dbReference>